<dbReference type="AlphaFoldDB" id="A0A419S5U9"/>
<dbReference type="SUPFAM" id="SSF51445">
    <property type="entry name" value="(Trans)glycosidases"/>
    <property type="match status" value="1"/>
</dbReference>
<dbReference type="InterPro" id="IPR032311">
    <property type="entry name" value="DUF4982"/>
</dbReference>
<dbReference type="Gene3D" id="2.60.120.260">
    <property type="entry name" value="Galactose-binding domain-like"/>
    <property type="match status" value="2"/>
</dbReference>
<evidence type="ECO:0000259" key="5">
    <source>
        <dbReference type="Pfam" id="PF02836"/>
    </source>
</evidence>
<dbReference type="InterPro" id="IPR006101">
    <property type="entry name" value="Glyco_hydro_2"/>
</dbReference>
<evidence type="ECO:0000259" key="8">
    <source>
        <dbReference type="Pfam" id="PF16355"/>
    </source>
</evidence>
<dbReference type="InterPro" id="IPR006103">
    <property type="entry name" value="Glyco_hydro_2_cat"/>
</dbReference>
<keyword evidence="2 9" id="KW-0378">Hydrolase</keyword>
<keyword evidence="3" id="KW-0326">Glycosidase</keyword>
<dbReference type="InterPro" id="IPR051913">
    <property type="entry name" value="GH2_Domain-Containing"/>
</dbReference>
<comment type="caution">
    <text evidence="9">The sequence shown here is derived from an EMBL/GenBank/DDBJ whole genome shotgun (WGS) entry which is preliminary data.</text>
</comment>
<dbReference type="Pfam" id="PF13364">
    <property type="entry name" value="BetaGal_ABD2"/>
    <property type="match status" value="1"/>
</dbReference>
<evidence type="ECO:0000259" key="6">
    <source>
        <dbReference type="Pfam" id="PF11721"/>
    </source>
</evidence>
<dbReference type="InterPro" id="IPR008979">
    <property type="entry name" value="Galactose-bd-like_sf"/>
</dbReference>
<evidence type="ECO:0000313" key="9">
    <source>
        <dbReference type="EMBL" id="RKD16217.1"/>
    </source>
</evidence>
<dbReference type="Pfam" id="PF00703">
    <property type="entry name" value="Glyco_hydro_2"/>
    <property type="match status" value="1"/>
</dbReference>
<evidence type="ECO:0000256" key="3">
    <source>
        <dbReference type="ARBA" id="ARBA00023295"/>
    </source>
</evidence>
<dbReference type="InterPro" id="IPR036156">
    <property type="entry name" value="Beta-gal/glucu_dom_sf"/>
</dbReference>
<dbReference type="InterPro" id="IPR025300">
    <property type="entry name" value="BetaGal_jelly_roll_dom"/>
</dbReference>
<feature type="domain" description="Malectin" evidence="6">
    <location>
        <begin position="718"/>
        <end position="884"/>
    </location>
</feature>
<proteinExistence type="inferred from homology"/>
<protein>
    <submittedName>
        <fullName evidence="9">Glycoside hydrolase</fullName>
    </submittedName>
</protein>
<evidence type="ECO:0000259" key="4">
    <source>
        <dbReference type="Pfam" id="PF00703"/>
    </source>
</evidence>
<evidence type="ECO:0000313" key="10">
    <source>
        <dbReference type="Proteomes" id="UP000283433"/>
    </source>
</evidence>
<dbReference type="GO" id="GO:0004553">
    <property type="term" value="F:hydrolase activity, hydrolyzing O-glycosyl compounds"/>
    <property type="evidence" value="ECO:0007669"/>
    <property type="project" value="InterPro"/>
</dbReference>
<dbReference type="EMBL" id="MBTA01000023">
    <property type="protein sequence ID" value="RKD16217.1"/>
    <property type="molecule type" value="Genomic_DNA"/>
</dbReference>
<evidence type="ECO:0000256" key="1">
    <source>
        <dbReference type="ARBA" id="ARBA00007401"/>
    </source>
</evidence>
<dbReference type="SUPFAM" id="SSF49303">
    <property type="entry name" value="beta-Galactosidase/glucuronidase domain"/>
    <property type="match status" value="1"/>
</dbReference>
<dbReference type="PANTHER" id="PTHR42732:SF1">
    <property type="entry name" value="BETA-MANNOSIDASE"/>
    <property type="match status" value="1"/>
</dbReference>
<organism evidence="9 10">
    <name type="scientific">Pelobium manganitolerans</name>
    <dbReference type="NCBI Taxonomy" id="1842495"/>
    <lineage>
        <taxon>Bacteria</taxon>
        <taxon>Pseudomonadati</taxon>
        <taxon>Bacteroidota</taxon>
        <taxon>Sphingobacteriia</taxon>
        <taxon>Sphingobacteriales</taxon>
        <taxon>Sphingobacteriaceae</taxon>
        <taxon>Pelobium</taxon>
    </lineage>
</organism>
<dbReference type="Pfam" id="PF16355">
    <property type="entry name" value="DUF4982"/>
    <property type="match status" value="1"/>
</dbReference>
<feature type="domain" description="Beta-galactosidase jelly roll" evidence="7">
    <location>
        <begin position="78"/>
        <end position="151"/>
    </location>
</feature>
<dbReference type="Proteomes" id="UP000283433">
    <property type="component" value="Unassembled WGS sequence"/>
</dbReference>
<dbReference type="RefSeq" id="WP_120181717.1">
    <property type="nucleotide sequence ID" value="NZ_MBTA01000023.1"/>
</dbReference>
<dbReference type="InterPro" id="IPR021720">
    <property type="entry name" value="Malectin_dom"/>
</dbReference>
<dbReference type="OrthoDB" id="9801077at2"/>
<dbReference type="PRINTS" id="PR00132">
    <property type="entry name" value="GLHYDRLASE2"/>
</dbReference>
<dbReference type="Pfam" id="PF11721">
    <property type="entry name" value="Malectin"/>
    <property type="match status" value="1"/>
</dbReference>
<evidence type="ECO:0000259" key="7">
    <source>
        <dbReference type="Pfam" id="PF13364"/>
    </source>
</evidence>
<dbReference type="Pfam" id="PF02836">
    <property type="entry name" value="Glyco_hydro_2_C"/>
    <property type="match status" value="1"/>
</dbReference>
<dbReference type="SUPFAM" id="SSF49785">
    <property type="entry name" value="Galactose-binding domain-like"/>
    <property type="match status" value="1"/>
</dbReference>
<dbReference type="PANTHER" id="PTHR42732">
    <property type="entry name" value="BETA-GALACTOSIDASE"/>
    <property type="match status" value="1"/>
</dbReference>
<dbReference type="Gene3D" id="2.60.40.10">
    <property type="entry name" value="Immunoglobulins"/>
    <property type="match status" value="2"/>
</dbReference>
<gene>
    <name evidence="9" type="ORF">BCY91_04910</name>
</gene>
<feature type="domain" description="DUF4982" evidence="8">
    <location>
        <begin position="628"/>
        <end position="683"/>
    </location>
</feature>
<evidence type="ECO:0000256" key="2">
    <source>
        <dbReference type="ARBA" id="ARBA00022801"/>
    </source>
</evidence>
<sequence>MRIKFGLFVIFCALTFTGYTQTRQYISLNQNWRTALDSENTVVTKQQSSATYNDSQWKKTDVPHNWDSYGGYRRLVHGNLHSNAWYRKKFKVKAGADKKLFLFFEGVGSYATVWLNGKQIGKHAGGRTTFTLNASEAIYRDGRENVLAVYAAHPAEIRDLPWVCGGCSDERGFSEGSQPLGIFRPVTLIISNPVKVEPFGVHAWNDTTVNKSNSTVHLSAEIKNYQNKAGSFTLEQQFLTRDGRLMKSVRQKVSLKAGQSKTLKQSFENLNNVQLWDLENPYLYKIVTNVRSGRKIIDTDTLNYGIRWVSWPKSATAKDKRFFLNGKPVFINGIAEYEHAIGYSHAFTPEEIKSRIALLQQAGFNAFRDAHQPHNLLYGNLMEEKGILWWTQFSAHIWFDNPEFKANFKSLLRDWVKERRSNPAVVMWGLQNESRVPKEFAEECTQIIREMDPTASTQRLVTTCNGGEGTDWDVPQNWTGTYGGNPATYGEDLKRQVLVGEYGAWRTLDLHTEGAYDQNGIYSEDRMCQLMEQKVRLADSVKNEVSGHYFWLYNSHDNPGRVQGGEGYRELDAIGPVNYKGLFTSWGEPTDVYYMYKSNFAPKTQPMLYIASHTWPNRWLKPGLKDGIVVYSNCDEVELFNDIDGTSLGKQKRGKLGTHFTWDKVDIKYNVLYAIGYVNGKAVLKDTVVLQHLPQSPNFTAMQNDKNYLKAEANFNYLYRVNCGGGDYTDKFGQLWHADVNRKSDDTWGSTSWTANYKDMPAYFASQRRVFDPIKNTRDWPLFQTFRYGRDELKYEFPVANGEYLVDLFFIEPWIGGGDLNSHAGARLMNVAVNDSIYLKDLDIWQEAGHDAALKKSIKVKVENGLLKLHFPQAKAGQALISAIAIASLNPNTKAAPASKAVVQASDKFKNAQWLDLGAQVYTDQQILFSALAPKLFGATFLQAKQSTPVQSFVLNEGADVYLALKSSAKAKTPKDFEDTNSTLQTDENGGTIYQLYRKRYAQAQSVNYPLFSDDYLLFALPISKLEPAYDLKPSKDYKPEVAKYDASLKLETRLKYETLTFTDRSKAWLSWTFDTGVADVYSLTLRYINSASADIKVKLQLFSADGTLMKEEVASLSPSLEGKWSYFTTTTGSMINAGTYTLKISTPDADGLSVSKLTVQ</sequence>
<feature type="domain" description="Glycoside hydrolase family 2 immunoglobulin-like beta-sandwich" evidence="4">
    <location>
        <begin position="206"/>
        <end position="307"/>
    </location>
</feature>
<comment type="similarity">
    <text evidence="1">Belongs to the glycosyl hydrolase 2 family.</text>
</comment>
<dbReference type="InterPro" id="IPR006102">
    <property type="entry name" value="Ig-like_GH2"/>
</dbReference>
<dbReference type="Gene3D" id="2.60.120.430">
    <property type="entry name" value="Galactose-binding lectin"/>
    <property type="match status" value="1"/>
</dbReference>
<accession>A0A419S5U9</accession>
<dbReference type="InterPro" id="IPR013783">
    <property type="entry name" value="Ig-like_fold"/>
</dbReference>
<dbReference type="InterPro" id="IPR017853">
    <property type="entry name" value="GH"/>
</dbReference>
<dbReference type="Gene3D" id="3.20.20.80">
    <property type="entry name" value="Glycosidases"/>
    <property type="match status" value="1"/>
</dbReference>
<dbReference type="GO" id="GO:0005975">
    <property type="term" value="P:carbohydrate metabolic process"/>
    <property type="evidence" value="ECO:0007669"/>
    <property type="project" value="InterPro"/>
</dbReference>
<name>A0A419S5U9_9SPHI</name>
<reference evidence="9 10" key="1">
    <citation type="submission" date="2016-07" db="EMBL/GenBank/DDBJ databases">
        <title>Genome of Pelobium manganitolerans.</title>
        <authorList>
            <person name="Wu S."/>
            <person name="Wang G."/>
        </authorList>
    </citation>
    <scope>NUCLEOTIDE SEQUENCE [LARGE SCALE GENOMIC DNA]</scope>
    <source>
        <strain evidence="9 10">YS-25</strain>
    </source>
</reference>
<keyword evidence="10" id="KW-1185">Reference proteome</keyword>
<feature type="domain" description="Glycoside hydrolase family 2 catalytic" evidence="5">
    <location>
        <begin position="318"/>
        <end position="462"/>
    </location>
</feature>